<organism evidence="1">
    <name type="scientific">Brachypodium distachyon</name>
    <name type="common">Purple false brome</name>
    <name type="synonym">Trachynia distachya</name>
    <dbReference type="NCBI Taxonomy" id="15368"/>
    <lineage>
        <taxon>Eukaryota</taxon>
        <taxon>Viridiplantae</taxon>
        <taxon>Streptophyta</taxon>
        <taxon>Embryophyta</taxon>
        <taxon>Tracheophyta</taxon>
        <taxon>Spermatophyta</taxon>
        <taxon>Magnoliopsida</taxon>
        <taxon>Liliopsida</taxon>
        <taxon>Poales</taxon>
        <taxon>Poaceae</taxon>
        <taxon>BOP clade</taxon>
        <taxon>Pooideae</taxon>
        <taxon>Stipodae</taxon>
        <taxon>Brachypodieae</taxon>
        <taxon>Brachypodium</taxon>
    </lineage>
</organism>
<reference evidence="1 2" key="1">
    <citation type="journal article" date="2010" name="Nature">
        <title>Genome sequencing and analysis of the model grass Brachypodium distachyon.</title>
        <authorList>
            <consortium name="International Brachypodium Initiative"/>
        </authorList>
    </citation>
    <scope>NUCLEOTIDE SEQUENCE [LARGE SCALE GENOMIC DNA]</scope>
    <source>
        <strain evidence="1 2">Bd21</strain>
    </source>
</reference>
<protein>
    <submittedName>
        <fullName evidence="1 2">Uncharacterized protein</fullName>
    </submittedName>
</protein>
<reference evidence="1" key="2">
    <citation type="submission" date="2017-06" db="EMBL/GenBank/DDBJ databases">
        <title>WGS assembly of Brachypodium distachyon.</title>
        <authorList>
            <consortium name="The International Brachypodium Initiative"/>
            <person name="Lucas S."/>
            <person name="Harmon-Smith M."/>
            <person name="Lail K."/>
            <person name="Tice H."/>
            <person name="Grimwood J."/>
            <person name="Bruce D."/>
            <person name="Barry K."/>
            <person name="Shu S."/>
            <person name="Lindquist E."/>
            <person name="Wang M."/>
            <person name="Pitluck S."/>
            <person name="Vogel J.P."/>
            <person name="Garvin D.F."/>
            <person name="Mockler T.C."/>
            <person name="Schmutz J."/>
            <person name="Rokhsar D."/>
            <person name="Bevan M.W."/>
        </authorList>
    </citation>
    <scope>NUCLEOTIDE SEQUENCE</scope>
    <source>
        <strain evidence="1">Bd21</strain>
    </source>
</reference>
<reference evidence="2" key="3">
    <citation type="submission" date="2018-08" db="UniProtKB">
        <authorList>
            <consortium name="EnsemblPlants"/>
        </authorList>
    </citation>
    <scope>IDENTIFICATION</scope>
    <source>
        <strain evidence="2">cv. Bd21</strain>
    </source>
</reference>
<proteinExistence type="predicted"/>
<evidence type="ECO:0000313" key="1">
    <source>
        <dbReference type="EMBL" id="KQK02591.1"/>
    </source>
</evidence>
<evidence type="ECO:0000313" key="3">
    <source>
        <dbReference type="Proteomes" id="UP000008810"/>
    </source>
</evidence>
<dbReference type="AlphaFoldDB" id="A0A0Q3FTN9"/>
<keyword evidence="3" id="KW-1185">Reference proteome</keyword>
<gene>
    <name evidence="1" type="ORF">BRADI_2g02526v3</name>
</gene>
<evidence type="ECO:0000313" key="2">
    <source>
        <dbReference type="EnsemblPlants" id="KQK02591"/>
    </source>
</evidence>
<dbReference type="Gramene" id="KQK02591">
    <property type="protein sequence ID" value="KQK02591"/>
    <property type="gene ID" value="BRADI_2g02526v3"/>
</dbReference>
<dbReference type="Proteomes" id="UP000008810">
    <property type="component" value="Chromosome 2"/>
</dbReference>
<sequence length="158" mass="17672">MFRTGTMVLTPRSPKLEQKFLGRCMCFLFQIQGAKRASDSYVRRRLEISLKTQQTPFRLYTNDGCVKCPSKHRDDLFQFLGSKVIVETEGTYCTYLVLSSEAALGDHGSKRNRQILPRARASAPATAALILPLRTALPSPASRWSALVRGNNTPVVPR</sequence>
<dbReference type="EnsemblPlants" id="KQK02591">
    <property type="protein sequence ID" value="KQK02591"/>
    <property type="gene ID" value="BRADI_2g02526v3"/>
</dbReference>
<dbReference type="InParanoid" id="A0A0Q3FTN9"/>
<accession>A0A0Q3FTN9</accession>
<dbReference type="EMBL" id="CM000881">
    <property type="protein sequence ID" value="KQK02591.1"/>
    <property type="molecule type" value="Genomic_DNA"/>
</dbReference>
<name>A0A0Q3FTN9_BRADI</name>